<evidence type="ECO:0000313" key="4">
    <source>
        <dbReference type="Proteomes" id="UP000216885"/>
    </source>
</evidence>
<dbReference type="InterPro" id="IPR001763">
    <property type="entry name" value="Rhodanese-like_dom"/>
</dbReference>
<dbReference type="RefSeq" id="WP_179266696.1">
    <property type="nucleotide sequence ID" value="NZ_NEVQ01000017.1"/>
</dbReference>
<name>A0A261TY85_9BORD</name>
<protein>
    <submittedName>
        <fullName evidence="3">Sulfurtransferase</fullName>
    </submittedName>
</protein>
<dbReference type="PROSITE" id="PS50206">
    <property type="entry name" value="RHODANESE_3"/>
    <property type="match status" value="4"/>
</dbReference>
<dbReference type="CDD" id="cd01534">
    <property type="entry name" value="4RHOD_Repeat_3"/>
    <property type="match status" value="1"/>
</dbReference>
<gene>
    <name evidence="3" type="ORF">CAL20_17895</name>
</gene>
<sequence length="525" mass="57567">MHLINAQTLKSWLHDGAEIALFDVREHGQYGESHLFYGITLPYSRLELDVQRLAPRKQVRTVVYDDGQGVAQAAAQRLEDLGYSNVHVLDGGTAAWQAAGYTLYAGVNVPSKAFGELVEQIYETPHVTATELNAMLQAGEDVVVLDGRPYEEYRKMSIPTATSCPNGELAYRVRRIVPNDKTHIVINCAGRTRSIIGAQTLINLGLPNRVSALQSGTQGWMLDDLVLDHGASRRYGEPSDDLPAIRRSAQELAKRYEVPTVDAPTVRRWHEDAQRSLFLCDVRTPEEYAAGTLPGAVHTPGGQLIQATDQYIGVRRARLVLFDSDGVRAPVVASWLRQLGHEVYVLDGGLASGLALRESAPSEMPQFGQIDAATLAEQLRQPAAPVIIDVGSSMRFRQRHIPGSRWSIRPRLTADLQAIEAPIVLVADEPGVAACAAIELNRLDAPVSILAGGLQAWLDAGLPVQSSPQSPADSECIDYLFFVHDRHSGNKAAARQYLEWEINLISQLDELEKAEFRLPSLQADA</sequence>
<dbReference type="PANTHER" id="PTHR43855:SF1">
    <property type="entry name" value="THIOSULFATE SULFURTRANSFERASE"/>
    <property type="match status" value="1"/>
</dbReference>
<dbReference type="PANTHER" id="PTHR43855">
    <property type="entry name" value="THIOSULFATE SULFURTRANSFERASE"/>
    <property type="match status" value="1"/>
</dbReference>
<reference evidence="3 4" key="1">
    <citation type="submission" date="2017-05" db="EMBL/GenBank/DDBJ databases">
        <title>Complete and WGS of Bordetella genogroups.</title>
        <authorList>
            <person name="Spilker T."/>
            <person name="LiPuma J."/>
        </authorList>
    </citation>
    <scope>NUCLEOTIDE SEQUENCE [LARGE SCALE GENOMIC DNA]</scope>
    <source>
        <strain evidence="3 4">AU9919</strain>
    </source>
</reference>
<dbReference type="GO" id="GO:0016740">
    <property type="term" value="F:transferase activity"/>
    <property type="evidence" value="ECO:0007669"/>
    <property type="project" value="UniProtKB-KW"/>
</dbReference>
<dbReference type="EMBL" id="NEVQ01000017">
    <property type="protein sequence ID" value="OZI54355.1"/>
    <property type="molecule type" value="Genomic_DNA"/>
</dbReference>
<keyword evidence="3" id="KW-0808">Transferase</keyword>
<dbReference type="InterPro" id="IPR036873">
    <property type="entry name" value="Rhodanese-like_dom_sf"/>
</dbReference>
<dbReference type="SMART" id="SM00450">
    <property type="entry name" value="RHOD"/>
    <property type="match status" value="4"/>
</dbReference>
<feature type="domain" description="Rhodanese" evidence="2">
    <location>
        <begin position="281"/>
        <end position="359"/>
    </location>
</feature>
<proteinExistence type="predicted"/>
<dbReference type="SUPFAM" id="SSF52821">
    <property type="entry name" value="Rhodanese/Cell cycle control phosphatase"/>
    <property type="match status" value="4"/>
</dbReference>
<evidence type="ECO:0000259" key="2">
    <source>
        <dbReference type="PROSITE" id="PS50206"/>
    </source>
</evidence>
<accession>A0A261TY85</accession>
<evidence type="ECO:0000256" key="1">
    <source>
        <dbReference type="ARBA" id="ARBA00022737"/>
    </source>
</evidence>
<dbReference type="Gene3D" id="3.40.250.10">
    <property type="entry name" value="Rhodanese-like domain"/>
    <property type="match status" value="4"/>
</dbReference>
<evidence type="ECO:0000313" key="3">
    <source>
        <dbReference type="EMBL" id="OZI54355.1"/>
    </source>
</evidence>
<keyword evidence="4" id="KW-1185">Reference proteome</keyword>
<dbReference type="Pfam" id="PF00581">
    <property type="entry name" value="Rhodanese"/>
    <property type="match status" value="4"/>
</dbReference>
<feature type="domain" description="Rhodanese" evidence="2">
    <location>
        <begin position="381"/>
        <end position="466"/>
    </location>
</feature>
<feature type="domain" description="Rhodanese" evidence="2">
    <location>
        <begin position="138"/>
        <end position="229"/>
    </location>
</feature>
<dbReference type="AlphaFoldDB" id="A0A261TY85"/>
<organism evidence="3 4">
    <name type="scientific">Bordetella genomosp. 4</name>
    <dbReference type="NCBI Taxonomy" id="463044"/>
    <lineage>
        <taxon>Bacteria</taxon>
        <taxon>Pseudomonadati</taxon>
        <taxon>Pseudomonadota</taxon>
        <taxon>Betaproteobacteria</taxon>
        <taxon>Burkholderiales</taxon>
        <taxon>Alcaligenaceae</taxon>
        <taxon>Bordetella</taxon>
    </lineage>
</organism>
<dbReference type="InterPro" id="IPR051126">
    <property type="entry name" value="Thiosulfate_sulfurtransferase"/>
</dbReference>
<dbReference type="Proteomes" id="UP000216885">
    <property type="component" value="Unassembled WGS sequence"/>
</dbReference>
<feature type="domain" description="Rhodanese" evidence="2">
    <location>
        <begin position="15"/>
        <end position="105"/>
    </location>
</feature>
<keyword evidence="1" id="KW-0677">Repeat</keyword>
<comment type="caution">
    <text evidence="3">The sequence shown here is derived from an EMBL/GenBank/DDBJ whole genome shotgun (WGS) entry which is preliminary data.</text>
</comment>